<sequence length="79" mass="8454">MRPTLKNIAIIAPLALIGLGATIASDASAAAAHESIGVVLQSDDSHGHNGPNPYEQQRAQEKNRQEQQNQDIHIHIPSV</sequence>
<evidence type="ECO:0008006" key="5">
    <source>
        <dbReference type="Google" id="ProtNLM"/>
    </source>
</evidence>
<organism evidence="3 4">
    <name type="scientific">Segniliparus rotundus (strain ATCC BAA-972 / CDC 1076 / CIP 108378 / DSM 44985 / JCM 13578)</name>
    <dbReference type="NCBI Taxonomy" id="640132"/>
    <lineage>
        <taxon>Bacteria</taxon>
        <taxon>Bacillati</taxon>
        <taxon>Actinomycetota</taxon>
        <taxon>Actinomycetes</taxon>
        <taxon>Mycobacteriales</taxon>
        <taxon>Segniliparaceae</taxon>
        <taxon>Segniliparus</taxon>
    </lineage>
</organism>
<keyword evidence="2" id="KW-0732">Signal</keyword>
<feature type="signal peptide" evidence="2">
    <location>
        <begin position="1"/>
        <end position="29"/>
    </location>
</feature>
<dbReference type="RefSeq" id="WP_013138460.1">
    <property type="nucleotide sequence ID" value="NC_014168.1"/>
</dbReference>
<feature type="chain" id="PRO_5003091397" description="Secreted protein" evidence="2">
    <location>
        <begin position="30"/>
        <end position="79"/>
    </location>
</feature>
<dbReference type="Proteomes" id="UP000002247">
    <property type="component" value="Chromosome"/>
</dbReference>
<evidence type="ECO:0000313" key="4">
    <source>
        <dbReference type="Proteomes" id="UP000002247"/>
    </source>
</evidence>
<keyword evidence="4" id="KW-1185">Reference proteome</keyword>
<evidence type="ECO:0000256" key="2">
    <source>
        <dbReference type="SAM" id="SignalP"/>
    </source>
</evidence>
<evidence type="ECO:0000313" key="3">
    <source>
        <dbReference type="EMBL" id="ADG98007.1"/>
    </source>
</evidence>
<protein>
    <recommendedName>
        <fullName evidence="5">Secreted protein</fullName>
    </recommendedName>
</protein>
<reference evidence="3 4" key="1">
    <citation type="journal article" date="2010" name="Stand. Genomic Sci.">
        <title>Complete genome sequence of Segniliparus rotundus type strain (CDC 1076).</title>
        <authorList>
            <person name="Sikorski J."/>
            <person name="Lapidus A."/>
            <person name="Copeland A."/>
            <person name="Misra M."/>
            <person name="Glavina Del Rio T."/>
            <person name="Nolan M."/>
            <person name="Lucas S."/>
            <person name="Chen F."/>
            <person name="Tice H."/>
            <person name="Cheng J.F."/>
            <person name="Jando M."/>
            <person name="Schneider S."/>
            <person name="Bruce D."/>
            <person name="Goodwin L."/>
            <person name="Pitluck S."/>
            <person name="Liolios K."/>
            <person name="Mikhailova N."/>
            <person name="Pati A."/>
            <person name="Ivanova N."/>
            <person name="Mavromatis K."/>
            <person name="Chen A."/>
            <person name="Palaniappan K."/>
            <person name="Chertkov O."/>
            <person name="Land M."/>
            <person name="Hauser L."/>
            <person name="Chang Y.J."/>
            <person name="Jeffries C.D."/>
            <person name="Brettin T."/>
            <person name="Detter J.C."/>
            <person name="Han C."/>
            <person name="Rohde M."/>
            <person name="Goker M."/>
            <person name="Bristow J."/>
            <person name="Eisen J.A."/>
            <person name="Markowitz V."/>
            <person name="Hugenholtz P."/>
            <person name="Kyrpides N.C."/>
            <person name="Klenk H.P."/>
        </authorList>
    </citation>
    <scope>NUCLEOTIDE SEQUENCE [LARGE SCALE GENOMIC DNA]</scope>
    <source>
        <strain evidence="4">ATCC BAA-972 / CDC 1076 / CIP 108378 / DSM 44985 / JCM 13578</strain>
    </source>
</reference>
<dbReference type="KEGG" id="srt:Srot_1544"/>
<evidence type="ECO:0000256" key="1">
    <source>
        <dbReference type="SAM" id="MobiDB-lite"/>
    </source>
</evidence>
<feature type="region of interest" description="Disordered" evidence="1">
    <location>
        <begin position="41"/>
        <end position="79"/>
    </location>
</feature>
<gene>
    <name evidence="3" type="ordered locus">Srot_1544</name>
</gene>
<dbReference type="AlphaFoldDB" id="D6Z7S7"/>
<accession>D6Z7S7</accession>
<dbReference type="HOGENOM" id="CLU_2604052_0_0_11"/>
<proteinExistence type="predicted"/>
<dbReference type="EMBL" id="CP001958">
    <property type="protein sequence ID" value="ADG98007.1"/>
    <property type="molecule type" value="Genomic_DNA"/>
</dbReference>
<name>D6Z7S7_SEGRD</name>